<dbReference type="SUPFAM" id="SSF159006">
    <property type="entry name" value="YopX-like"/>
    <property type="match status" value="1"/>
</dbReference>
<reference evidence="2 3" key="1">
    <citation type="submission" date="2018-03" db="EMBL/GenBank/DDBJ databases">
        <title>Brevisbacillus phylogenomics.</title>
        <authorList>
            <person name="Dunlap C."/>
        </authorList>
    </citation>
    <scope>NUCLEOTIDE SEQUENCE [LARGE SCALE GENOMIC DNA]</scope>
    <source>
        <strain evidence="2 3">NRRL NRS-1210</strain>
    </source>
</reference>
<dbReference type="Pfam" id="PF09643">
    <property type="entry name" value="YopX"/>
    <property type="match status" value="1"/>
</dbReference>
<sequence length="142" mass="16791">MRKLKVRDWDEKRKEMFIPYAGYLPKGVTRKRDFFIGFNNTGLEVSEYEGKGYWRVMPIMLFTRLIDKAGIQVFAADILQVPHDDGWFYLKVAYDEEYARFWFIDEADGDHCYSPDEFDIEEILVVGNIYANPELLQVEEAI</sequence>
<dbReference type="InterPro" id="IPR023385">
    <property type="entry name" value="YopX-like_C"/>
</dbReference>
<dbReference type="Proteomes" id="UP000240419">
    <property type="component" value="Unassembled WGS sequence"/>
</dbReference>
<accession>A0A2P7UVT8</accession>
<protein>
    <recommendedName>
        <fullName evidence="1">YopX protein domain-containing protein</fullName>
    </recommendedName>
</protein>
<dbReference type="OrthoDB" id="1809393at2"/>
<evidence type="ECO:0000313" key="2">
    <source>
        <dbReference type="EMBL" id="PSJ91064.1"/>
    </source>
</evidence>
<name>A0A2P7UVT8_9BACL</name>
<proteinExistence type="predicted"/>
<gene>
    <name evidence="2" type="ORF">C7R93_20660</name>
</gene>
<comment type="caution">
    <text evidence="2">The sequence shown here is derived from an EMBL/GenBank/DDBJ whole genome shotgun (WGS) entry which is preliminary data.</text>
</comment>
<dbReference type="RefSeq" id="WP_106840591.1">
    <property type="nucleotide sequence ID" value="NZ_JBCNIW010000025.1"/>
</dbReference>
<feature type="domain" description="YopX protein" evidence="1">
    <location>
        <begin position="7"/>
        <end position="137"/>
    </location>
</feature>
<organism evidence="2 3">
    <name type="scientific">Brevibacillus fortis</name>
    <dbReference type="NCBI Taxonomy" id="2126352"/>
    <lineage>
        <taxon>Bacteria</taxon>
        <taxon>Bacillati</taxon>
        <taxon>Bacillota</taxon>
        <taxon>Bacilli</taxon>
        <taxon>Bacillales</taxon>
        <taxon>Paenibacillaceae</taxon>
        <taxon>Brevibacillus</taxon>
    </lineage>
</organism>
<evidence type="ECO:0000313" key="3">
    <source>
        <dbReference type="Proteomes" id="UP000240419"/>
    </source>
</evidence>
<dbReference type="Gene3D" id="2.30.30.290">
    <property type="entry name" value="YopX-like domains"/>
    <property type="match status" value="1"/>
</dbReference>
<dbReference type="AlphaFoldDB" id="A0A2P7UVT8"/>
<dbReference type="InterPro" id="IPR019096">
    <property type="entry name" value="YopX_protein"/>
</dbReference>
<evidence type="ECO:0000259" key="1">
    <source>
        <dbReference type="Pfam" id="PF09643"/>
    </source>
</evidence>
<keyword evidence="3" id="KW-1185">Reference proteome</keyword>
<dbReference type="EMBL" id="PXZM01000036">
    <property type="protein sequence ID" value="PSJ91064.1"/>
    <property type="molecule type" value="Genomic_DNA"/>
</dbReference>